<dbReference type="OMA" id="NHELRYT"/>
<proteinExistence type="predicted"/>
<comment type="caution">
    <text evidence="2">The sequence shown here is derived from an EMBL/GenBank/DDBJ whole genome shotgun (WGS) entry which is preliminary data.</text>
</comment>
<reference evidence="2 3" key="1">
    <citation type="submission" date="2016-04" db="EMBL/GenBank/DDBJ databases">
        <title>Evolutionary innovation and constraint leading to complex multicellularity in the Ascomycota.</title>
        <authorList>
            <person name="Cisse O."/>
            <person name="Nguyen A."/>
            <person name="Hewitt D.A."/>
            <person name="Jedd G."/>
            <person name="Stajich J.E."/>
        </authorList>
    </citation>
    <scope>NUCLEOTIDE SEQUENCE [LARGE SCALE GENOMIC DNA]</scope>
    <source>
        <strain evidence="2 3">DAH-3</strain>
    </source>
</reference>
<name>A0A1U7LVD7_NEOID</name>
<dbReference type="InterPro" id="IPR013897">
    <property type="entry name" value="Duc1"/>
</dbReference>
<dbReference type="EMBL" id="LXFE01000173">
    <property type="protein sequence ID" value="OLL26512.1"/>
    <property type="molecule type" value="Genomic_DNA"/>
</dbReference>
<dbReference type="PANTHER" id="PTHR34826:SF2">
    <property type="entry name" value="UPF0590 PROTEIN C409.17C"/>
    <property type="match status" value="1"/>
</dbReference>
<dbReference type="AlphaFoldDB" id="A0A1U7LVD7"/>
<organism evidence="2 3">
    <name type="scientific">Neolecta irregularis (strain DAH-3)</name>
    <dbReference type="NCBI Taxonomy" id="1198029"/>
    <lineage>
        <taxon>Eukaryota</taxon>
        <taxon>Fungi</taxon>
        <taxon>Dikarya</taxon>
        <taxon>Ascomycota</taxon>
        <taxon>Taphrinomycotina</taxon>
        <taxon>Neolectales</taxon>
        <taxon>Neolectaceae</taxon>
        <taxon>Neolecta</taxon>
    </lineage>
</organism>
<evidence type="ECO:0000259" key="1">
    <source>
        <dbReference type="Pfam" id="PF08588"/>
    </source>
</evidence>
<dbReference type="Pfam" id="PF08588">
    <property type="entry name" value="Duc1"/>
    <property type="match status" value="1"/>
</dbReference>
<sequence length="286" mass="32585">MPNASNLKLKVTAGSCKDRSKCTLVSINDPTNPIHILSEHFEGYLTVRVKDFNGISYSSKIIVQDEKYFSDTKDTSSIQFIGKFKGRYSTNDILWGNDFDEPIKSHLPTGTSVGLWALKMIDAALETDLYAPEPWAYSPLYSTMTLLRTSTGPLPSFPVFTRLNEDTSSIVPDNQSLSSSLRREFFAKESNRRTVNIDESVLVEGDFSHPFINFNKIAVHLPVVGLDVDILKYWNGLPFRYVCKTRDGNTVFFCIYFELIEEEKEKKRNRIEKEETKENDDAMSVD</sequence>
<dbReference type="Proteomes" id="UP000186594">
    <property type="component" value="Unassembled WGS sequence"/>
</dbReference>
<keyword evidence="3" id="KW-1185">Reference proteome</keyword>
<dbReference type="OrthoDB" id="2119945at2759"/>
<gene>
    <name evidence="2" type="ORF">NEOLI_003886</name>
</gene>
<dbReference type="PANTHER" id="PTHR34826">
    <property type="entry name" value="UPF0590 PROTEIN C409.17C"/>
    <property type="match status" value="1"/>
</dbReference>
<feature type="domain" description="Domain of unknown function at the cortex 1" evidence="1">
    <location>
        <begin position="8"/>
        <end position="259"/>
    </location>
</feature>
<evidence type="ECO:0000313" key="2">
    <source>
        <dbReference type="EMBL" id="OLL26512.1"/>
    </source>
</evidence>
<accession>A0A1U7LVD7</accession>
<dbReference type="STRING" id="1198029.A0A1U7LVD7"/>
<evidence type="ECO:0000313" key="3">
    <source>
        <dbReference type="Proteomes" id="UP000186594"/>
    </source>
</evidence>
<protein>
    <submittedName>
        <fullName evidence="2">UPF0590 protein</fullName>
    </submittedName>
</protein>